<feature type="repeat" description="ANK" evidence="3">
    <location>
        <begin position="85"/>
        <end position="117"/>
    </location>
</feature>
<evidence type="ECO:0000256" key="4">
    <source>
        <dbReference type="SAM" id="MobiDB-lite"/>
    </source>
</evidence>
<dbReference type="PANTHER" id="PTHR24171">
    <property type="entry name" value="ANKYRIN REPEAT DOMAIN-CONTAINING PROTEIN 39-RELATED"/>
    <property type="match status" value="1"/>
</dbReference>
<reference evidence="5 6" key="1">
    <citation type="submission" date="2022-07" db="EMBL/GenBank/DDBJ databases">
        <title>Genome-wide signatures of adaptation to extreme environments.</title>
        <authorList>
            <person name="Cho C.H."/>
            <person name="Yoon H.S."/>
        </authorList>
    </citation>
    <scope>NUCLEOTIDE SEQUENCE [LARGE SCALE GENOMIC DNA]</scope>
    <source>
        <strain evidence="5 6">108.79 E11</strain>
    </source>
</reference>
<dbReference type="PROSITE" id="PS50297">
    <property type="entry name" value="ANK_REP_REGION"/>
    <property type="match status" value="1"/>
</dbReference>
<keyword evidence="6" id="KW-1185">Reference proteome</keyword>
<dbReference type="Pfam" id="PF12796">
    <property type="entry name" value="Ank_2"/>
    <property type="match status" value="1"/>
</dbReference>
<feature type="region of interest" description="Disordered" evidence="4">
    <location>
        <begin position="198"/>
        <end position="219"/>
    </location>
</feature>
<dbReference type="AlphaFoldDB" id="A0AAV9IIH8"/>
<feature type="compositionally biased region" description="Polar residues" evidence="4">
    <location>
        <begin position="209"/>
        <end position="219"/>
    </location>
</feature>
<evidence type="ECO:0000313" key="5">
    <source>
        <dbReference type="EMBL" id="KAK4527053.1"/>
    </source>
</evidence>
<evidence type="ECO:0000256" key="1">
    <source>
        <dbReference type="ARBA" id="ARBA00022737"/>
    </source>
</evidence>
<evidence type="ECO:0000256" key="2">
    <source>
        <dbReference type="ARBA" id="ARBA00023043"/>
    </source>
</evidence>
<dbReference type="EMBL" id="JANCYU010000047">
    <property type="protein sequence ID" value="KAK4527053.1"/>
    <property type="molecule type" value="Genomic_DNA"/>
</dbReference>
<comment type="caution">
    <text evidence="5">The sequence shown here is derived from an EMBL/GenBank/DDBJ whole genome shotgun (WGS) entry which is preliminary data.</text>
</comment>
<sequence>MDLEPLNLELLQPALLNIDPSFNTTKLLYDNDDGFRQQLQPTTASCHFLSPRKRKLLHACAKGNIDTVRDLIQDEKVSPNFYNYDKRTPLHLAAAEGHLEIAQILVEAGASLTTYDRWGCTPLFDAVHGKHQRLTQYFFDTMQSNIDSTNITRRHSTSCATPLEYPHSNCRDSVQQQDWKSSSAMGFKRELSNDAATLQRTNQEKNQNRTDNSNQSDDTSITLLQKINEEYTRKQRQLLQIFQRQKQNLFHRRLSRNYAQLED</sequence>
<dbReference type="PROSITE" id="PS50088">
    <property type="entry name" value="ANK_REPEAT"/>
    <property type="match status" value="1"/>
</dbReference>
<gene>
    <name evidence="5" type="ORF">GAYE_SCF34G4974</name>
</gene>
<dbReference type="Gene3D" id="1.25.40.20">
    <property type="entry name" value="Ankyrin repeat-containing domain"/>
    <property type="match status" value="1"/>
</dbReference>
<keyword evidence="2 3" id="KW-0040">ANK repeat</keyword>
<organism evidence="5 6">
    <name type="scientific">Galdieria yellowstonensis</name>
    <dbReference type="NCBI Taxonomy" id="3028027"/>
    <lineage>
        <taxon>Eukaryota</taxon>
        <taxon>Rhodophyta</taxon>
        <taxon>Bangiophyceae</taxon>
        <taxon>Galdieriales</taxon>
        <taxon>Galdieriaceae</taxon>
        <taxon>Galdieria</taxon>
    </lineage>
</organism>
<protein>
    <submittedName>
        <fullName evidence="5">Uncharacterized protein</fullName>
    </submittedName>
</protein>
<evidence type="ECO:0000256" key="3">
    <source>
        <dbReference type="PROSITE-ProRule" id="PRU00023"/>
    </source>
</evidence>
<dbReference type="InterPro" id="IPR002110">
    <property type="entry name" value="Ankyrin_rpt"/>
</dbReference>
<dbReference type="SUPFAM" id="SSF48403">
    <property type="entry name" value="Ankyrin repeat"/>
    <property type="match status" value="1"/>
</dbReference>
<proteinExistence type="predicted"/>
<keyword evidence="1" id="KW-0677">Repeat</keyword>
<evidence type="ECO:0000313" key="6">
    <source>
        <dbReference type="Proteomes" id="UP001300502"/>
    </source>
</evidence>
<dbReference type="Proteomes" id="UP001300502">
    <property type="component" value="Unassembled WGS sequence"/>
</dbReference>
<dbReference type="SMART" id="SM00248">
    <property type="entry name" value="ANK"/>
    <property type="match status" value="3"/>
</dbReference>
<accession>A0AAV9IIH8</accession>
<name>A0AAV9IIH8_9RHOD</name>
<dbReference type="InterPro" id="IPR036770">
    <property type="entry name" value="Ankyrin_rpt-contain_sf"/>
</dbReference>